<keyword evidence="1 2" id="KW-0238">DNA-binding</keyword>
<reference evidence="5 6" key="1">
    <citation type="submission" date="2011-12" db="EMBL/GenBank/DDBJ databases">
        <title>Whole genome shotgun sequence of Gordonia effusa NBRC 100432.</title>
        <authorList>
            <person name="Yoshida I."/>
            <person name="Takarada H."/>
            <person name="Hosoyama A."/>
            <person name="Tsuchikane K."/>
            <person name="Katsumata H."/>
            <person name="Yamazaki S."/>
            <person name="Fujita N."/>
        </authorList>
    </citation>
    <scope>NUCLEOTIDE SEQUENCE [LARGE SCALE GENOMIC DNA]</scope>
    <source>
        <strain evidence="5 6">NBRC 100432</strain>
    </source>
</reference>
<protein>
    <submittedName>
        <fullName evidence="5">Putative TetR family transcriptional regulator</fullName>
    </submittedName>
</protein>
<accession>H0R017</accession>
<gene>
    <name evidence="5" type="ORF">GOEFS_054_00310</name>
</gene>
<evidence type="ECO:0000256" key="3">
    <source>
        <dbReference type="SAM" id="MobiDB-lite"/>
    </source>
</evidence>
<feature type="domain" description="HTH tetR-type" evidence="4">
    <location>
        <begin position="27"/>
        <end position="87"/>
    </location>
</feature>
<evidence type="ECO:0000256" key="2">
    <source>
        <dbReference type="PROSITE-ProRule" id="PRU00335"/>
    </source>
</evidence>
<dbReference type="STRING" id="1077974.GOEFS_054_00310"/>
<dbReference type="PANTHER" id="PTHR30055">
    <property type="entry name" value="HTH-TYPE TRANSCRIPTIONAL REGULATOR RUTR"/>
    <property type="match status" value="1"/>
</dbReference>
<dbReference type="SUPFAM" id="SSF46689">
    <property type="entry name" value="Homeodomain-like"/>
    <property type="match status" value="1"/>
</dbReference>
<dbReference type="Proteomes" id="UP000035034">
    <property type="component" value="Unassembled WGS sequence"/>
</dbReference>
<dbReference type="AlphaFoldDB" id="H0R017"/>
<evidence type="ECO:0000313" key="6">
    <source>
        <dbReference type="Proteomes" id="UP000035034"/>
    </source>
</evidence>
<dbReference type="OrthoDB" id="3783612at2"/>
<dbReference type="InterPro" id="IPR001647">
    <property type="entry name" value="HTH_TetR"/>
</dbReference>
<feature type="compositionally biased region" description="Basic and acidic residues" evidence="3">
    <location>
        <begin position="1"/>
        <end position="12"/>
    </location>
</feature>
<comment type="caution">
    <text evidence="5">The sequence shown here is derived from an EMBL/GenBank/DDBJ whole genome shotgun (WGS) entry which is preliminary data.</text>
</comment>
<evidence type="ECO:0000256" key="1">
    <source>
        <dbReference type="ARBA" id="ARBA00023125"/>
    </source>
</evidence>
<organism evidence="5 6">
    <name type="scientific">Gordonia effusa NBRC 100432</name>
    <dbReference type="NCBI Taxonomy" id="1077974"/>
    <lineage>
        <taxon>Bacteria</taxon>
        <taxon>Bacillati</taxon>
        <taxon>Actinomycetota</taxon>
        <taxon>Actinomycetes</taxon>
        <taxon>Mycobacteriales</taxon>
        <taxon>Gordoniaceae</taxon>
        <taxon>Gordonia</taxon>
    </lineage>
</organism>
<dbReference type="RefSeq" id="WP_007317755.1">
    <property type="nucleotide sequence ID" value="NZ_BAEH01000054.1"/>
</dbReference>
<dbReference type="Gene3D" id="1.10.357.10">
    <property type="entry name" value="Tetracycline Repressor, domain 2"/>
    <property type="match status" value="1"/>
</dbReference>
<dbReference type="eggNOG" id="COG1309">
    <property type="taxonomic scope" value="Bacteria"/>
</dbReference>
<keyword evidence="6" id="KW-1185">Reference proteome</keyword>
<dbReference type="PROSITE" id="PS50977">
    <property type="entry name" value="HTH_TETR_2"/>
    <property type="match status" value="1"/>
</dbReference>
<dbReference type="InterPro" id="IPR009057">
    <property type="entry name" value="Homeodomain-like_sf"/>
</dbReference>
<evidence type="ECO:0000259" key="4">
    <source>
        <dbReference type="PROSITE" id="PS50977"/>
    </source>
</evidence>
<dbReference type="InterPro" id="IPR050109">
    <property type="entry name" value="HTH-type_TetR-like_transc_reg"/>
</dbReference>
<dbReference type="PANTHER" id="PTHR30055:SF226">
    <property type="entry name" value="HTH-TYPE TRANSCRIPTIONAL REGULATOR PKSA"/>
    <property type="match status" value="1"/>
</dbReference>
<sequence length="210" mass="22876">MSQKVNNDEQRLAQRNYRGESAASRRAHRRRALLEAGRGLWASDGLDKVSVRKVCAAAGVADRYFYEEFNGIEAFTAQVARAAYQQLLERMTAEATAVTGPVKAQLRAGMAGFILGAVADPSVVAVLATETPRRPDLRAERHAAQEAIAQYIQASLGITEPTPQSASRALFAVVGITGLIERWYDNQDPQHLDELTEFGVSVCLDLISST</sequence>
<dbReference type="GO" id="GO:0003700">
    <property type="term" value="F:DNA-binding transcription factor activity"/>
    <property type="evidence" value="ECO:0007669"/>
    <property type="project" value="TreeGrafter"/>
</dbReference>
<proteinExistence type="predicted"/>
<feature type="DNA-binding region" description="H-T-H motif" evidence="2">
    <location>
        <begin position="50"/>
        <end position="69"/>
    </location>
</feature>
<feature type="region of interest" description="Disordered" evidence="3">
    <location>
        <begin position="1"/>
        <end position="24"/>
    </location>
</feature>
<dbReference type="EMBL" id="BAEH01000054">
    <property type="protein sequence ID" value="GAB18418.1"/>
    <property type="molecule type" value="Genomic_DNA"/>
</dbReference>
<evidence type="ECO:0000313" key="5">
    <source>
        <dbReference type="EMBL" id="GAB18418.1"/>
    </source>
</evidence>
<dbReference type="GO" id="GO:0000976">
    <property type="term" value="F:transcription cis-regulatory region binding"/>
    <property type="evidence" value="ECO:0007669"/>
    <property type="project" value="TreeGrafter"/>
</dbReference>
<name>H0R017_9ACTN</name>
<dbReference type="Pfam" id="PF00440">
    <property type="entry name" value="TetR_N"/>
    <property type="match status" value="1"/>
</dbReference>